<comment type="caution">
    <text evidence="1">The sequence shown here is derived from an EMBL/GenBank/DDBJ whole genome shotgun (WGS) entry which is preliminary data.</text>
</comment>
<reference evidence="1 2" key="1">
    <citation type="journal article" date="2013" name="Gut Pathog.">
        <title>Draft genome of Ochrobactrum intermedium strain M86 isolated from non-ulcer dyspeptic individual from India.</title>
        <authorList>
            <person name="Kulkarni G."/>
            <person name="Dhotre D."/>
            <person name="Dharne M."/>
            <person name="Shetty S."/>
            <person name="Chowdhury S."/>
            <person name="Misra V."/>
            <person name="Misra S."/>
            <person name="Patole M."/>
            <person name="Shouche Y."/>
        </authorList>
    </citation>
    <scope>NUCLEOTIDE SEQUENCE [LARGE SCALE GENOMIC DNA]</scope>
    <source>
        <strain evidence="1 2">M86</strain>
    </source>
</reference>
<accession>M5JK58</accession>
<name>M5JK58_9HYPH</name>
<dbReference type="EMBL" id="AOGE01000073">
    <property type="protein sequence ID" value="ELT46840.1"/>
    <property type="molecule type" value="Genomic_DNA"/>
</dbReference>
<protein>
    <recommendedName>
        <fullName evidence="3">DUF2190 family protein</fullName>
    </recommendedName>
</protein>
<dbReference type="RefSeq" id="WP_006473017.1">
    <property type="nucleotide sequence ID" value="NZ_AOGE01000073.1"/>
</dbReference>
<dbReference type="Pfam" id="PF22758">
    <property type="entry name" value="Phage_cement"/>
    <property type="match status" value="1"/>
</dbReference>
<dbReference type="OrthoDB" id="7570830at2"/>
<organism evidence="1 2">
    <name type="scientific">Brucella intermedia M86</name>
    <dbReference type="NCBI Taxonomy" id="1234597"/>
    <lineage>
        <taxon>Bacteria</taxon>
        <taxon>Pseudomonadati</taxon>
        <taxon>Pseudomonadota</taxon>
        <taxon>Alphaproteobacteria</taxon>
        <taxon>Hyphomicrobiales</taxon>
        <taxon>Brucellaceae</taxon>
        <taxon>Brucella/Ochrobactrum group</taxon>
        <taxon>Brucella</taxon>
    </lineage>
</organism>
<proteinExistence type="predicted"/>
<evidence type="ECO:0000313" key="2">
    <source>
        <dbReference type="Proteomes" id="UP000011971"/>
    </source>
</evidence>
<evidence type="ECO:0000313" key="1">
    <source>
        <dbReference type="EMBL" id="ELT46840.1"/>
    </source>
</evidence>
<dbReference type="AlphaFoldDB" id="M5JK58"/>
<gene>
    <name evidence="1" type="ORF">D584_22676</name>
</gene>
<dbReference type="PATRIC" id="fig|1234597.4.peg.4670"/>
<dbReference type="InterPro" id="IPR054438">
    <property type="entry name" value="Struct_cement_gp24/gp6"/>
</dbReference>
<dbReference type="Proteomes" id="UP000011971">
    <property type="component" value="Unassembled WGS sequence"/>
</dbReference>
<sequence>MPPFQTTTALKPAKGFPGMMANMEEWNAFSAFAEDVTANPIGFGQPVMKGTGADQVKKLAAGGVFAGITRANIDSGATATADGGQYAEGKMLGVADMGVIFVTAGAAITKGQKVYWVPASGRYYGASAAGRILLPNCEFDDNAAAAGEVVAVRLRITPGNDPVTAAA</sequence>
<evidence type="ECO:0008006" key="3">
    <source>
        <dbReference type="Google" id="ProtNLM"/>
    </source>
</evidence>